<accession>A0A2K3MCM0</accession>
<name>A0A2K3MCM0_TRIPR</name>
<dbReference type="Proteomes" id="UP000236291">
    <property type="component" value="Unassembled WGS sequence"/>
</dbReference>
<dbReference type="STRING" id="57577.A0A2K3MCM0"/>
<comment type="caution">
    <text evidence="2">The sequence shown here is derived from an EMBL/GenBank/DDBJ whole genome shotgun (WGS) entry which is preliminary data.</text>
</comment>
<reference evidence="2 3" key="1">
    <citation type="journal article" date="2014" name="Am. J. Bot.">
        <title>Genome assembly and annotation for red clover (Trifolium pratense; Fabaceae).</title>
        <authorList>
            <person name="Istvanek J."/>
            <person name="Jaros M."/>
            <person name="Krenek A."/>
            <person name="Repkova J."/>
        </authorList>
    </citation>
    <scope>NUCLEOTIDE SEQUENCE [LARGE SCALE GENOMIC DNA]</scope>
    <source>
        <strain evidence="3">cv. Tatra</strain>
        <tissue evidence="2">Young leaves</tissue>
    </source>
</reference>
<evidence type="ECO:0000313" key="2">
    <source>
        <dbReference type="EMBL" id="PNX88544.1"/>
    </source>
</evidence>
<dbReference type="PANTHER" id="PTHR46890:SF48">
    <property type="entry name" value="RNA-DIRECTED DNA POLYMERASE"/>
    <property type="match status" value="1"/>
</dbReference>
<sequence>MASIQVFSSITCGQEIFQQCCNWLTIGTFPANLNSTNISLIPKGDSQVSMKDWRPISLCNVIYKLVAKVLANRLKNVLDKCISISQSAFIPGRSILDNVMVAFEVIHHMKTKTKGKLGDVALKLDISK</sequence>
<reference evidence="2 3" key="2">
    <citation type="journal article" date="2017" name="Front. Plant Sci.">
        <title>Gene Classification and Mining of Molecular Markers Useful in Red Clover (Trifolium pratense) Breeding.</title>
        <authorList>
            <person name="Istvanek J."/>
            <person name="Dluhosova J."/>
            <person name="Dluhos P."/>
            <person name="Patkova L."/>
            <person name="Nedelnik J."/>
            <person name="Repkova J."/>
        </authorList>
    </citation>
    <scope>NUCLEOTIDE SEQUENCE [LARGE SCALE GENOMIC DNA]</scope>
    <source>
        <strain evidence="3">cv. Tatra</strain>
        <tissue evidence="2">Young leaves</tissue>
    </source>
</reference>
<dbReference type="InterPro" id="IPR043502">
    <property type="entry name" value="DNA/RNA_pol_sf"/>
</dbReference>
<feature type="non-terminal residue" evidence="2">
    <location>
        <position position="128"/>
    </location>
</feature>
<feature type="domain" description="Reverse transcriptase" evidence="1">
    <location>
        <begin position="41"/>
        <end position="128"/>
    </location>
</feature>
<gene>
    <name evidence="2" type="ORF">L195_g044650</name>
</gene>
<dbReference type="InterPro" id="IPR052343">
    <property type="entry name" value="Retrotransposon-Effector_Assoc"/>
</dbReference>
<dbReference type="SUPFAM" id="SSF56672">
    <property type="entry name" value="DNA/RNA polymerases"/>
    <property type="match status" value="1"/>
</dbReference>
<dbReference type="Pfam" id="PF00078">
    <property type="entry name" value="RVT_1"/>
    <property type="match status" value="1"/>
</dbReference>
<dbReference type="ExpressionAtlas" id="A0A2K3MCM0">
    <property type="expression patterns" value="baseline"/>
</dbReference>
<evidence type="ECO:0000313" key="3">
    <source>
        <dbReference type="Proteomes" id="UP000236291"/>
    </source>
</evidence>
<dbReference type="EMBL" id="ASHM01056976">
    <property type="protein sequence ID" value="PNX88544.1"/>
    <property type="molecule type" value="Genomic_DNA"/>
</dbReference>
<evidence type="ECO:0000259" key="1">
    <source>
        <dbReference type="Pfam" id="PF00078"/>
    </source>
</evidence>
<organism evidence="2 3">
    <name type="scientific">Trifolium pratense</name>
    <name type="common">Red clover</name>
    <dbReference type="NCBI Taxonomy" id="57577"/>
    <lineage>
        <taxon>Eukaryota</taxon>
        <taxon>Viridiplantae</taxon>
        <taxon>Streptophyta</taxon>
        <taxon>Embryophyta</taxon>
        <taxon>Tracheophyta</taxon>
        <taxon>Spermatophyta</taxon>
        <taxon>Magnoliopsida</taxon>
        <taxon>eudicotyledons</taxon>
        <taxon>Gunneridae</taxon>
        <taxon>Pentapetalae</taxon>
        <taxon>rosids</taxon>
        <taxon>fabids</taxon>
        <taxon>Fabales</taxon>
        <taxon>Fabaceae</taxon>
        <taxon>Papilionoideae</taxon>
        <taxon>50 kb inversion clade</taxon>
        <taxon>NPAAA clade</taxon>
        <taxon>Hologalegina</taxon>
        <taxon>IRL clade</taxon>
        <taxon>Trifolieae</taxon>
        <taxon>Trifolium</taxon>
    </lineage>
</organism>
<dbReference type="InterPro" id="IPR000477">
    <property type="entry name" value="RT_dom"/>
</dbReference>
<dbReference type="PANTHER" id="PTHR46890">
    <property type="entry name" value="NON-LTR RETROLELEMENT REVERSE TRANSCRIPTASE-LIKE PROTEIN-RELATED"/>
    <property type="match status" value="1"/>
</dbReference>
<proteinExistence type="predicted"/>
<dbReference type="CDD" id="cd01650">
    <property type="entry name" value="RT_nLTR_like"/>
    <property type="match status" value="1"/>
</dbReference>
<protein>
    <submittedName>
        <fullName evidence="2">Ribonuclease H</fullName>
    </submittedName>
</protein>
<dbReference type="AlphaFoldDB" id="A0A2K3MCM0"/>